<proteinExistence type="predicted"/>
<keyword evidence="2" id="KW-1185">Reference proteome</keyword>
<organism evidence="1 2">
    <name type="scientific">Stylosanthes scabra</name>
    <dbReference type="NCBI Taxonomy" id="79078"/>
    <lineage>
        <taxon>Eukaryota</taxon>
        <taxon>Viridiplantae</taxon>
        <taxon>Streptophyta</taxon>
        <taxon>Embryophyta</taxon>
        <taxon>Tracheophyta</taxon>
        <taxon>Spermatophyta</taxon>
        <taxon>Magnoliopsida</taxon>
        <taxon>eudicotyledons</taxon>
        <taxon>Gunneridae</taxon>
        <taxon>Pentapetalae</taxon>
        <taxon>rosids</taxon>
        <taxon>fabids</taxon>
        <taxon>Fabales</taxon>
        <taxon>Fabaceae</taxon>
        <taxon>Papilionoideae</taxon>
        <taxon>50 kb inversion clade</taxon>
        <taxon>dalbergioids sensu lato</taxon>
        <taxon>Dalbergieae</taxon>
        <taxon>Pterocarpus clade</taxon>
        <taxon>Stylosanthes</taxon>
    </lineage>
</organism>
<protein>
    <submittedName>
        <fullName evidence="1">Uncharacterized protein</fullName>
    </submittedName>
</protein>
<comment type="caution">
    <text evidence="1">The sequence shown here is derived from an EMBL/GenBank/DDBJ whole genome shotgun (WGS) entry which is preliminary data.</text>
</comment>
<dbReference type="EMBL" id="JASCZI010151488">
    <property type="protein sequence ID" value="MED6173146.1"/>
    <property type="molecule type" value="Genomic_DNA"/>
</dbReference>
<evidence type="ECO:0000313" key="2">
    <source>
        <dbReference type="Proteomes" id="UP001341840"/>
    </source>
</evidence>
<dbReference type="Proteomes" id="UP001341840">
    <property type="component" value="Unassembled WGS sequence"/>
</dbReference>
<name>A0ABU6VHV7_9FABA</name>
<accession>A0ABU6VHV7</accession>
<gene>
    <name evidence="1" type="ORF">PIB30_056545</name>
</gene>
<reference evidence="1 2" key="1">
    <citation type="journal article" date="2023" name="Plants (Basel)">
        <title>Bridging the Gap: Combining Genomics and Transcriptomics Approaches to Understand Stylosanthes scabra, an Orphan Legume from the Brazilian Caatinga.</title>
        <authorList>
            <person name="Ferreira-Neto J.R.C."/>
            <person name="da Silva M.D."/>
            <person name="Binneck E."/>
            <person name="de Melo N.F."/>
            <person name="da Silva R.H."/>
            <person name="de Melo A.L.T.M."/>
            <person name="Pandolfi V."/>
            <person name="Bustamante F.O."/>
            <person name="Brasileiro-Vidal A.C."/>
            <person name="Benko-Iseppon A.M."/>
        </authorList>
    </citation>
    <scope>NUCLEOTIDE SEQUENCE [LARGE SCALE GENOMIC DNA]</scope>
    <source>
        <tissue evidence="1">Leaves</tissue>
    </source>
</reference>
<sequence length="112" mass="12999">MNRFFRSRIDAYDDRIGLCDNLNRFSVKNLNLYLDAKLNAHTRCSSRHRASKYTIYTIPILGTSSTCTFTINEEYKRESVNAMGHNRSVEIVLVLLQAHQYHHDALGLHQMP</sequence>
<evidence type="ECO:0000313" key="1">
    <source>
        <dbReference type="EMBL" id="MED6173146.1"/>
    </source>
</evidence>